<evidence type="ECO:0000313" key="4">
    <source>
        <dbReference type="Proteomes" id="UP000241462"/>
    </source>
</evidence>
<dbReference type="InParanoid" id="A0A2T2ZS15"/>
<dbReference type="Proteomes" id="UP000241462">
    <property type="component" value="Unassembled WGS sequence"/>
</dbReference>
<dbReference type="EMBL" id="KZ678870">
    <property type="protein sequence ID" value="PSR74408.1"/>
    <property type="molecule type" value="Genomic_DNA"/>
</dbReference>
<dbReference type="OrthoDB" id="5418707at2759"/>
<dbReference type="STRING" id="2025994.A0A2T2ZS15"/>
<sequence length="225" mass="23886">MLLDKYTLAKDFEKLLTFHNSSTSSAPASYIKRVNQSMTRVDPLLKTLQVRPSPPEGLVQAYLIHIGDRSDVNFKKILELKGVRKQEHAHLLELFAIHRDGTGAGKQLVDSSSLLTPLVLTTASALGSTGLPGMNLPGGPGSAGLQGRFDAASLGERLLSAARDASDRLGTPTPQGPAGALGDKATINDNLKNIGKFFRRDIGVRFGKRDITPTGGGLGGDDHHG</sequence>
<accession>A0A2T2ZS15</accession>
<dbReference type="PANTHER" id="PTHR12820">
    <property type="entry name" value="VACUOLAR SORTING PROTEIN 53"/>
    <property type="match status" value="1"/>
</dbReference>
<dbReference type="InterPro" id="IPR039766">
    <property type="entry name" value="Vps53"/>
</dbReference>
<proteinExistence type="predicted"/>
<dbReference type="InterPro" id="IPR038260">
    <property type="entry name" value="Vps53_C_sf"/>
</dbReference>
<name>A0A2T2ZS15_9PEZI</name>
<dbReference type="PANTHER" id="PTHR12820:SF0">
    <property type="entry name" value="VACUOLAR PROTEIN SORTING-ASSOCIATED PROTEIN 53 HOMOLOG"/>
    <property type="match status" value="1"/>
</dbReference>
<reference evidence="3 4" key="1">
    <citation type="journal article" date="2018" name="Mycol. Prog.">
        <title>Coniella lustricola, a new species from submerged detritus.</title>
        <authorList>
            <person name="Raudabaugh D.B."/>
            <person name="Iturriaga T."/>
            <person name="Carver A."/>
            <person name="Mondo S."/>
            <person name="Pangilinan J."/>
            <person name="Lipzen A."/>
            <person name="He G."/>
            <person name="Amirebrahimi M."/>
            <person name="Grigoriev I.V."/>
            <person name="Miller A.N."/>
        </authorList>
    </citation>
    <scope>NUCLEOTIDE SEQUENCE [LARGE SCALE GENOMIC DNA]</scope>
    <source>
        <strain evidence="3 4">B22-T-1</strain>
    </source>
</reference>
<dbReference type="GO" id="GO:0005829">
    <property type="term" value="C:cytosol"/>
    <property type="evidence" value="ECO:0007669"/>
    <property type="project" value="GOC"/>
</dbReference>
<dbReference type="GO" id="GO:0000938">
    <property type="term" value="C:GARP complex"/>
    <property type="evidence" value="ECO:0007669"/>
    <property type="project" value="InterPro"/>
</dbReference>
<organism evidence="3 4">
    <name type="scientific">Coniella lustricola</name>
    <dbReference type="NCBI Taxonomy" id="2025994"/>
    <lineage>
        <taxon>Eukaryota</taxon>
        <taxon>Fungi</taxon>
        <taxon>Dikarya</taxon>
        <taxon>Ascomycota</taxon>
        <taxon>Pezizomycotina</taxon>
        <taxon>Sordariomycetes</taxon>
        <taxon>Sordariomycetidae</taxon>
        <taxon>Diaporthales</taxon>
        <taxon>Schizoparmaceae</taxon>
        <taxon>Coniella</taxon>
    </lineage>
</organism>
<protein>
    <recommendedName>
        <fullName evidence="2">Vps53 C-terminal domain-containing protein</fullName>
    </recommendedName>
</protein>
<dbReference type="InterPro" id="IPR031745">
    <property type="entry name" value="Vps53_C"/>
</dbReference>
<dbReference type="AlphaFoldDB" id="A0A2T2ZS15"/>
<keyword evidence="4" id="KW-1185">Reference proteome</keyword>
<feature type="region of interest" description="Disordered" evidence="1">
    <location>
        <begin position="164"/>
        <end position="184"/>
    </location>
</feature>
<feature type="domain" description="Vps53 C-terminal" evidence="2">
    <location>
        <begin position="1"/>
        <end position="83"/>
    </location>
</feature>
<gene>
    <name evidence="3" type="ORF">BD289DRAFT_487407</name>
</gene>
<dbReference type="Gene3D" id="1.10.357.110">
    <property type="entry name" value="Vacuolar protein sorting-associated protein 53, C-terminus"/>
    <property type="match status" value="1"/>
</dbReference>
<evidence type="ECO:0000259" key="2">
    <source>
        <dbReference type="Pfam" id="PF16854"/>
    </source>
</evidence>
<dbReference type="GO" id="GO:0042147">
    <property type="term" value="P:retrograde transport, endosome to Golgi"/>
    <property type="evidence" value="ECO:0007669"/>
    <property type="project" value="InterPro"/>
</dbReference>
<dbReference type="Pfam" id="PF16854">
    <property type="entry name" value="VPS53_C"/>
    <property type="match status" value="1"/>
</dbReference>
<evidence type="ECO:0000313" key="3">
    <source>
        <dbReference type="EMBL" id="PSR74408.1"/>
    </source>
</evidence>
<evidence type="ECO:0000256" key="1">
    <source>
        <dbReference type="SAM" id="MobiDB-lite"/>
    </source>
</evidence>